<evidence type="ECO:0000313" key="12">
    <source>
        <dbReference type="EMBL" id="GMR30900.1"/>
    </source>
</evidence>
<dbReference type="SMART" id="SM00082">
    <property type="entry name" value="LRRCT"/>
    <property type="match status" value="2"/>
</dbReference>
<dbReference type="PROSITE" id="PS50287">
    <property type="entry name" value="SRCR_2"/>
    <property type="match status" value="1"/>
</dbReference>
<keyword evidence="7" id="KW-1015">Disulfide bond</keyword>
<keyword evidence="2" id="KW-0217">Developmental protein</keyword>
<dbReference type="GO" id="GO:0007399">
    <property type="term" value="P:nervous system development"/>
    <property type="evidence" value="ECO:0007669"/>
    <property type="project" value="UniProtKB-ARBA"/>
</dbReference>
<dbReference type="SMART" id="SM00013">
    <property type="entry name" value="LRRNT"/>
    <property type="match status" value="3"/>
</dbReference>
<dbReference type="InterPro" id="IPR001611">
    <property type="entry name" value="Leu-rich_rpt"/>
</dbReference>
<evidence type="ECO:0000256" key="1">
    <source>
        <dbReference type="ARBA" id="ARBA00004613"/>
    </source>
</evidence>
<dbReference type="FunFam" id="3.80.10.10:FF:000770">
    <property type="entry name" value="Uncharacterized protein"/>
    <property type="match status" value="1"/>
</dbReference>
<dbReference type="PANTHER" id="PTHR24369:SF196">
    <property type="entry name" value="RETICULON 4 RECEPTOR LIKE 1"/>
    <property type="match status" value="1"/>
</dbReference>
<dbReference type="InterPro" id="IPR050541">
    <property type="entry name" value="LRR_TM_domain-containing"/>
</dbReference>
<dbReference type="Pfam" id="PF01462">
    <property type="entry name" value="LRRNT"/>
    <property type="match status" value="3"/>
</dbReference>
<comment type="subcellular location">
    <subcellularLocation>
        <location evidence="1">Secreted</location>
    </subcellularLocation>
</comment>
<dbReference type="InterPro" id="IPR000372">
    <property type="entry name" value="LRRNT"/>
</dbReference>
<comment type="caution">
    <text evidence="9">Lacks conserved residue(s) required for the propagation of feature annotation.</text>
</comment>
<evidence type="ECO:0000256" key="6">
    <source>
        <dbReference type="ARBA" id="ARBA00022737"/>
    </source>
</evidence>
<dbReference type="InterPro" id="IPR000483">
    <property type="entry name" value="Cys-rich_flank_reg_C"/>
</dbReference>
<keyword evidence="4" id="KW-0433">Leucine-rich repeat</keyword>
<dbReference type="SMART" id="SM00369">
    <property type="entry name" value="LRR_TYP"/>
    <property type="match status" value="10"/>
</dbReference>
<evidence type="ECO:0000256" key="3">
    <source>
        <dbReference type="ARBA" id="ARBA00022525"/>
    </source>
</evidence>
<keyword evidence="5 10" id="KW-0732">Signal</keyword>
<reference evidence="13" key="1">
    <citation type="submission" date="2022-10" db="EMBL/GenBank/DDBJ databases">
        <title>Genome assembly of Pristionchus species.</title>
        <authorList>
            <person name="Yoshida K."/>
            <person name="Sommer R.J."/>
        </authorList>
    </citation>
    <scope>NUCLEOTIDE SEQUENCE [LARGE SCALE GENOMIC DNA]</scope>
    <source>
        <strain evidence="13">RS5460</strain>
    </source>
</reference>
<feature type="chain" id="PRO_5042810056" description="SRCR domain-containing protein" evidence="10">
    <location>
        <begin position="22"/>
        <end position="569"/>
    </location>
</feature>
<feature type="signal peptide" evidence="10">
    <location>
        <begin position="1"/>
        <end position="21"/>
    </location>
</feature>
<gene>
    <name evidence="12" type="ORF">PMAYCL1PPCAC_01095</name>
</gene>
<dbReference type="Gene3D" id="3.80.10.10">
    <property type="entry name" value="Ribonuclease Inhibitor"/>
    <property type="match status" value="4"/>
</dbReference>
<evidence type="ECO:0000256" key="7">
    <source>
        <dbReference type="ARBA" id="ARBA00023157"/>
    </source>
</evidence>
<evidence type="ECO:0000313" key="13">
    <source>
        <dbReference type="Proteomes" id="UP001328107"/>
    </source>
</evidence>
<keyword evidence="13" id="KW-1185">Reference proteome</keyword>
<organism evidence="12 13">
    <name type="scientific">Pristionchus mayeri</name>
    <dbReference type="NCBI Taxonomy" id="1317129"/>
    <lineage>
        <taxon>Eukaryota</taxon>
        <taxon>Metazoa</taxon>
        <taxon>Ecdysozoa</taxon>
        <taxon>Nematoda</taxon>
        <taxon>Chromadorea</taxon>
        <taxon>Rhabditida</taxon>
        <taxon>Rhabditina</taxon>
        <taxon>Diplogasteromorpha</taxon>
        <taxon>Diplogasteroidea</taxon>
        <taxon>Neodiplogasteridae</taxon>
        <taxon>Pristionchus</taxon>
    </lineage>
</organism>
<proteinExistence type="predicted"/>
<evidence type="ECO:0000256" key="5">
    <source>
        <dbReference type="ARBA" id="ARBA00022729"/>
    </source>
</evidence>
<dbReference type="InterPro" id="IPR032675">
    <property type="entry name" value="LRR_dom_sf"/>
</dbReference>
<keyword evidence="6" id="KW-0677">Repeat</keyword>
<dbReference type="Proteomes" id="UP001328107">
    <property type="component" value="Unassembled WGS sequence"/>
</dbReference>
<comment type="caution">
    <text evidence="12">The sequence shown here is derived from an EMBL/GenBank/DDBJ whole genome shotgun (WGS) entry which is preliminary data.</text>
</comment>
<name>A0AAN4Z579_9BILA</name>
<dbReference type="EMBL" id="BTRK01000001">
    <property type="protein sequence ID" value="GMR30900.1"/>
    <property type="molecule type" value="Genomic_DNA"/>
</dbReference>
<dbReference type="PANTHER" id="PTHR24369">
    <property type="entry name" value="ANTIGEN BSP, PUTATIVE-RELATED"/>
    <property type="match status" value="1"/>
</dbReference>
<dbReference type="InterPro" id="IPR001190">
    <property type="entry name" value="SRCR"/>
</dbReference>
<dbReference type="PROSITE" id="PS51450">
    <property type="entry name" value="LRR"/>
    <property type="match status" value="3"/>
</dbReference>
<feature type="domain" description="SRCR" evidence="11">
    <location>
        <begin position="174"/>
        <end position="277"/>
    </location>
</feature>
<dbReference type="AlphaFoldDB" id="A0AAN4Z579"/>
<dbReference type="GO" id="GO:0005576">
    <property type="term" value="C:extracellular region"/>
    <property type="evidence" value="ECO:0007669"/>
    <property type="project" value="UniProtKB-SubCell"/>
</dbReference>
<evidence type="ECO:0000256" key="8">
    <source>
        <dbReference type="ARBA" id="ARBA00023180"/>
    </source>
</evidence>
<dbReference type="SUPFAM" id="SSF52058">
    <property type="entry name" value="L domain-like"/>
    <property type="match status" value="3"/>
</dbReference>
<protein>
    <recommendedName>
        <fullName evidence="11">SRCR domain-containing protein</fullName>
    </recommendedName>
</protein>
<evidence type="ECO:0000256" key="10">
    <source>
        <dbReference type="SAM" id="SignalP"/>
    </source>
</evidence>
<dbReference type="Pfam" id="PF13855">
    <property type="entry name" value="LRR_8"/>
    <property type="match status" value="4"/>
</dbReference>
<evidence type="ECO:0000256" key="2">
    <source>
        <dbReference type="ARBA" id="ARBA00022473"/>
    </source>
</evidence>
<dbReference type="GO" id="GO:0005886">
    <property type="term" value="C:plasma membrane"/>
    <property type="evidence" value="ECO:0007669"/>
    <property type="project" value="TreeGrafter"/>
</dbReference>
<keyword evidence="8" id="KW-0325">Glycoprotein</keyword>
<feature type="non-terminal residue" evidence="12">
    <location>
        <position position="569"/>
    </location>
</feature>
<dbReference type="SMART" id="SM00365">
    <property type="entry name" value="LRR_SD22"/>
    <property type="match status" value="4"/>
</dbReference>
<accession>A0AAN4Z579</accession>
<evidence type="ECO:0000256" key="9">
    <source>
        <dbReference type="PROSITE-ProRule" id="PRU00196"/>
    </source>
</evidence>
<dbReference type="InterPro" id="IPR003591">
    <property type="entry name" value="Leu-rich_rpt_typical-subtyp"/>
</dbReference>
<keyword evidence="3" id="KW-0964">Secreted</keyword>
<evidence type="ECO:0000259" key="11">
    <source>
        <dbReference type="PROSITE" id="PS50287"/>
    </source>
</evidence>
<sequence length="569" mass="63630">EMDRPWLDLLLLLLQLTSCAGCPTGCSCSAGTVVCTGLGLKRIPSDIPVDTTRLDLQENTISVIRKTDFAHLPSLKILQISDNEIQLIEAGSFDNLHSLERIRLNNNRLHELPVALFHNNRLLYRIDLSHNQLSSISEEHLKGPRAVRVLQIDFNALKCFESSILNDWPTLEVLTLNNNNLTTIEEFDYVSSLRLLKLSDNPWLCDCRLKWLKNLDDSISKNVVCYRPALLTGKTLDTVDSESIKCSGMEKRATTSCVSQESCPASCTCVDSVVDCRDRDLTHIPAFLPSSTTELRLEQNRISHISENALSHLKNLQRLDMSKNAISEIAPGAFNGLDHLNTLVLYGNELVDLPVGVFDGINNLQLLLLNANKLKCIRRDAFRNLSKLTLLSLYDNNIQSLSNETFHHLSSLQTLHLAKNPLICDCNMKWLAELLTKKMIETSGARCEAPKRVAKRRLSTLAATKFNCRGSEMFVTRRADECLIDHECPASCSCIGTSVDCSHRGLTEIPKSIPSFVTDLRLNNNDISNLSPLSSQELHNLMMIDLSHNKLALVPYSVVNALPNISIMY</sequence>
<dbReference type="FunFam" id="3.80.10.10:FF:000002">
    <property type="entry name" value="Slit guidance ligand 2"/>
    <property type="match status" value="1"/>
</dbReference>
<feature type="non-terminal residue" evidence="12">
    <location>
        <position position="1"/>
    </location>
</feature>
<dbReference type="PRINTS" id="PR00019">
    <property type="entry name" value="LEURICHRPT"/>
</dbReference>
<evidence type="ECO:0000256" key="4">
    <source>
        <dbReference type="ARBA" id="ARBA00022614"/>
    </source>
</evidence>